<dbReference type="GO" id="GO:0009252">
    <property type="term" value="P:peptidoglycan biosynthetic process"/>
    <property type="evidence" value="ECO:0007669"/>
    <property type="project" value="UniProtKB-UniRule"/>
</dbReference>
<comment type="function">
    <text evidence="10 11">Involved in cell wall formation. Catalyzes the final step in the synthesis of UDP-N-acetylmuramoyl-pentapeptide, the precursor of murein.</text>
</comment>
<dbReference type="InterPro" id="IPR013221">
    <property type="entry name" value="Mur_ligase_cen"/>
</dbReference>
<comment type="pathway">
    <text evidence="10 11">Cell wall biogenesis; peptidoglycan biosynthesis.</text>
</comment>
<keyword evidence="7 10" id="KW-0573">Peptidoglycan synthesis</keyword>
<keyword evidence="6 10" id="KW-0133">Cell shape</keyword>
<dbReference type="Pfam" id="PF08245">
    <property type="entry name" value="Mur_ligase_M"/>
    <property type="match status" value="1"/>
</dbReference>
<dbReference type="EMBL" id="LT838272">
    <property type="protein sequence ID" value="SMB94316.1"/>
    <property type="molecule type" value="Genomic_DNA"/>
</dbReference>
<feature type="domain" description="Mur ligase central" evidence="14">
    <location>
        <begin position="110"/>
        <end position="296"/>
    </location>
</feature>
<dbReference type="Proteomes" id="UP000192569">
    <property type="component" value="Chromosome I"/>
</dbReference>
<dbReference type="Gene3D" id="3.40.1390.10">
    <property type="entry name" value="MurE/MurF, N-terminal domain"/>
    <property type="match status" value="1"/>
</dbReference>
<dbReference type="GO" id="GO:0051301">
    <property type="term" value="P:cell division"/>
    <property type="evidence" value="ECO:0007669"/>
    <property type="project" value="UniProtKB-KW"/>
</dbReference>
<dbReference type="PANTHER" id="PTHR43024:SF1">
    <property type="entry name" value="UDP-N-ACETYLMURAMOYL-TRIPEPTIDE--D-ALANYL-D-ALANINE LIGASE"/>
    <property type="match status" value="1"/>
</dbReference>
<dbReference type="InterPro" id="IPR036565">
    <property type="entry name" value="Mur-like_cat_sf"/>
</dbReference>
<dbReference type="EC" id="6.3.2.10" evidence="10 11"/>
<dbReference type="RefSeq" id="WP_084664505.1">
    <property type="nucleotide sequence ID" value="NZ_LT838272.1"/>
</dbReference>
<dbReference type="STRING" id="698762.SAMN00808754_1010"/>
<dbReference type="GO" id="GO:0071555">
    <property type="term" value="P:cell wall organization"/>
    <property type="evidence" value="ECO:0007669"/>
    <property type="project" value="UniProtKB-KW"/>
</dbReference>
<comment type="similarity">
    <text evidence="10">Belongs to the MurCDEF family. MurF subfamily.</text>
</comment>
<keyword evidence="9 10" id="KW-0961">Cell wall biogenesis/degradation</keyword>
<sequence length="460" mass="50001">MISLTLGELCRVLQGELLQGDPNIKVQGVSTDSRQIKSGEVFFALKGERFDGHDFVREALAKGAIAAIVARKIEGMPQGGLIIVPDTLKALQDLALYHRRTAFKGELIGITGSSGKTTTKNLVARVLEAKFKVLKTPGNFNNEIGLPLTLLNLKPEHQVVVVEMGMRGRGEIASLCQVAQPTVGVITNIGTAHLGRLGSVENIALAKRELLESLPPGGWAVLNGDDPWCRRLAEGLPVRPVFYGFEDSATFQARDIRMKGLEGIEFVVRFPEGETKVRLPVPGKHNVLNSLAALTLGYFLGVEIDSMVEKLLEWPAESMRQEILPGPQGSLIYNDAYNANPESTLAALDVLKELPGRRIAVLGDMLELGEKGPELHQKVGRRAAEVGLSMLVTVGELAREIATGALDSGMSNTRVFSFLHPREAGQFLARHLQPGDVVLLKGSRAARLEQVLEELQEVKR</sequence>
<dbReference type="InterPro" id="IPR005863">
    <property type="entry name" value="UDP-N-AcMur_synth"/>
</dbReference>
<dbReference type="Gene3D" id="3.40.1190.10">
    <property type="entry name" value="Mur-like, catalytic domain"/>
    <property type="match status" value="1"/>
</dbReference>
<evidence type="ECO:0000256" key="11">
    <source>
        <dbReference type="RuleBase" id="RU004136"/>
    </source>
</evidence>
<evidence type="ECO:0000256" key="1">
    <source>
        <dbReference type="ARBA" id="ARBA00022490"/>
    </source>
</evidence>
<dbReference type="AlphaFoldDB" id="A0A1W1VLW9"/>
<dbReference type="SUPFAM" id="SSF63418">
    <property type="entry name" value="MurE/MurF N-terminal domain"/>
    <property type="match status" value="1"/>
</dbReference>
<accession>A0A1W1VLW9</accession>
<keyword evidence="1 10" id="KW-0963">Cytoplasm</keyword>
<dbReference type="InterPro" id="IPR035911">
    <property type="entry name" value="MurE/MurF_N"/>
</dbReference>
<dbReference type="PANTHER" id="PTHR43024">
    <property type="entry name" value="UDP-N-ACETYLMURAMOYL-TRIPEPTIDE--D-ALANYL-D-ALANINE LIGASE"/>
    <property type="match status" value="1"/>
</dbReference>
<evidence type="ECO:0000256" key="2">
    <source>
        <dbReference type="ARBA" id="ARBA00022598"/>
    </source>
</evidence>
<dbReference type="OrthoDB" id="9801978at2"/>
<feature type="binding site" evidence="10">
    <location>
        <begin position="112"/>
        <end position="118"/>
    </location>
    <ligand>
        <name>ATP</name>
        <dbReference type="ChEBI" id="CHEBI:30616"/>
    </ligand>
</feature>
<evidence type="ECO:0000259" key="13">
    <source>
        <dbReference type="Pfam" id="PF02875"/>
    </source>
</evidence>
<keyword evidence="2 10" id="KW-0436">Ligase</keyword>
<gene>
    <name evidence="10" type="primary">murF</name>
    <name evidence="15" type="ORF">SAMN00808754_1010</name>
</gene>
<evidence type="ECO:0000256" key="5">
    <source>
        <dbReference type="ARBA" id="ARBA00022840"/>
    </source>
</evidence>
<organism evidence="15 16">
    <name type="scientific">Thermanaeromonas toyohensis ToBE</name>
    <dbReference type="NCBI Taxonomy" id="698762"/>
    <lineage>
        <taxon>Bacteria</taxon>
        <taxon>Bacillati</taxon>
        <taxon>Bacillota</taxon>
        <taxon>Clostridia</taxon>
        <taxon>Neomoorellales</taxon>
        <taxon>Neomoorellaceae</taxon>
        <taxon>Thermanaeromonas</taxon>
    </lineage>
</organism>
<keyword evidence="8 10" id="KW-0131">Cell cycle</keyword>
<dbReference type="GO" id="GO:0005737">
    <property type="term" value="C:cytoplasm"/>
    <property type="evidence" value="ECO:0007669"/>
    <property type="project" value="UniProtKB-SubCell"/>
</dbReference>
<evidence type="ECO:0000256" key="10">
    <source>
        <dbReference type="HAMAP-Rule" id="MF_02019"/>
    </source>
</evidence>
<evidence type="ECO:0000256" key="6">
    <source>
        <dbReference type="ARBA" id="ARBA00022960"/>
    </source>
</evidence>
<reference evidence="15 16" key="1">
    <citation type="submission" date="2017-04" db="EMBL/GenBank/DDBJ databases">
        <authorList>
            <person name="Afonso C.L."/>
            <person name="Miller P.J."/>
            <person name="Scott M.A."/>
            <person name="Spackman E."/>
            <person name="Goraichik I."/>
            <person name="Dimitrov K.M."/>
            <person name="Suarez D.L."/>
            <person name="Swayne D.E."/>
        </authorList>
    </citation>
    <scope>NUCLEOTIDE SEQUENCE [LARGE SCALE GENOMIC DNA]</scope>
    <source>
        <strain evidence="15 16">ToBE</strain>
    </source>
</reference>
<dbReference type="InterPro" id="IPR036615">
    <property type="entry name" value="Mur_ligase_C_dom_sf"/>
</dbReference>
<evidence type="ECO:0000256" key="9">
    <source>
        <dbReference type="ARBA" id="ARBA00023316"/>
    </source>
</evidence>
<dbReference type="NCBIfam" id="TIGR01143">
    <property type="entry name" value="murF"/>
    <property type="match status" value="1"/>
</dbReference>
<dbReference type="InterPro" id="IPR051046">
    <property type="entry name" value="MurCDEF_CellWall_CoF430Synth"/>
</dbReference>
<evidence type="ECO:0000259" key="14">
    <source>
        <dbReference type="Pfam" id="PF08245"/>
    </source>
</evidence>
<proteinExistence type="inferred from homology"/>
<evidence type="ECO:0000256" key="3">
    <source>
        <dbReference type="ARBA" id="ARBA00022618"/>
    </source>
</evidence>
<dbReference type="InterPro" id="IPR000713">
    <property type="entry name" value="Mur_ligase_N"/>
</dbReference>
<dbReference type="SUPFAM" id="SSF53244">
    <property type="entry name" value="MurD-like peptide ligases, peptide-binding domain"/>
    <property type="match status" value="1"/>
</dbReference>
<evidence type="ECO:0000256" key="8">
    <source>
        <dbReference type="ARBA" id="ARBA00023306"/>
    </source>
</evidence>
<dbReference type="GO" id="GO:0047480">
    <property type="term" value="F:UDP-N-acetylmuramoyl-tripeptide-D-alanyl-D-alanine ligase activity"/>
    <property type="evidence" value="ECO:0007669"/>
    <property type="project" value="UniProtKB-UniRule"/>
</dbReference>
<dbReference type="Pfam" id="PF02875">
    <property type="entry name" value="Mur_ligase_C"/>
    <property type="match status" value="1"/>
</dbReference>
<evidence type="ECO:0000313" key="15">
    <source>
        <dbReference type="EMBL" id="SMB94316.1"/>
    </source>
</evidence>
<dbReference type="GO" id="GO:0005524">
    <property type="term" value="F:ATP binding"/>
    <property type="evidence" value="ECO:0007669"/>
    <property type="project" value="UniProtKB-UniRule"/>
</dbReference>
<dbReference type="UniPathway" id="UPA00219"/>
<dbReference type="InterPro" id="IPR004101">
    <property type="entry name" value="Mur_ligase_C"/>
</dbReference>
<dbReference type="HAMAP" id="MF_02019">
    <property type="entry name" value="MurF"/>
    <property type="match status" value="1"/>
</dbReference>
<dbReference type="Pfam" id="PF01225">
    <property type="entry name" value="Mur_ligase"/>
    <property type="match status" value="1"/>
</dbReference>
<evidence type="ECO:0000313" key="16">
    <source>
        <dbReference type="Proteomes" id="UP000192569"/>
    </source>
</evidence>
<feature type="domain" description="Mur ligase N-terminal catalytic" evidence="12">
    <location>
        <begin position="26"/>
        <end position="73"/>
    </location>
</feature>
<evidence type="ECO:0000256" key="7">
    <source>
        <dbReference type="ARBA" id="ARBA00022984"/>
    </source>
</evidence>
<evidence type="ECO:0000256" key="4">
    <source>
        <dbReference type="ARBA" id="ARBA00022741"/>
    </source>
</evidence>
<comment type="catalytic activity">
    <reaction evidence="10 11">
        <text>D-alanyl-D-alanine + UDP-N-acetyl-alpha-D-muramoyl-L-alanyl-gamma-D-glutamyl-meso-2,6-diaminopimelate + ATP = UDP-N-acetyl-alpha-D-muramoyl-L-alanyl-gamma-D-glutamyl-meso-2,6-diaminopimeloyl-D-alanyl-D-alanine + ADP + phosphate + H(+)</text>
        <dbReference type="Rhea" id="RHEA:28374"/>
        <dbReference type="ChEBI" id="CHEBI:15378"/>
        <dbReference type="ChEBI" id="CHEBI:30616"/>
        <dbReference type="ChEBI" id="CHEBI:43474"/>
        <dbReference type="ChEBI" id="CHEBI:57822"/>
        <dbReference type="ChEBI" id="CHEBI:61386"/>
        <dbReference type="ChEBI" id="CHEBI:83905"/>
        <dbReference type="ChEBI" id="CHEBI:456216"/>
        <dbReference type="EC" id="6.3.2.10"/>
    </reaction>
</comment>
<dbReference type="SUPFAM" id="SSF53623">
    <property type="entry name" value="MurD-like peptide ligases, catalytic domain"/>
    <property type="match status" value="1"/>
</dbReference>
<keyword evidence="4 10" id="KW-0547">Nucleotide-binding</keyword>
<dbReference type="Gene3D" id="3.90.190.20">
    <property type="entry name" value="Mur ligase, C-terminal domain"/>
    <property type="match status" value="1"/>
</dbReference>
<feature type="domain" description="Mur ligase C-terminal" evidence="13">
    <location>
        <begin position="320"/>
        <end position="444"/>
    </location>
</feature>
<evidence type="ECO:0000259" key="12">
    <source>
        <dbReference type="Pfam" id="PF01225"/>
    </source>
</evidence>
<dbReference type="GO" id="GO:0008360">
    <property type="term" value="P:regulation of cell shape"/>
    <property type="evidence" value="ECO:0007669"/>
    <property type="project" value="UniProtKB-KW"/>
</dbReference>
<protein>
    <recommendedName>
        <fullName evidence="10 11">UDP-N-acetylmuramoyl-tripeptide--D-alanyl-D-alanine ligase</fullName>
        <ecNumber evidence="10 11">6.3.2.10</ecNumber>
    </recommendedName>
    <alternativeName>
        <fullName evidence="10">D-alanyl-D-alanine-adding enzyme</fullName>
    </alternativeName>
</protein>
<keyword evidence="16" id="KW-1185">Reference proteome</keyword>
<dbReference type="GO" id="GO:0008766">
    <property type="term" value="F:UDP-N-acetylmuramoylalanyl-D-glutamyl-2,6-diaminopimelate-D-alanyl-D-alanine ligase activity"/>
    <property type="evidence" value="ECO:0007669"/>
    <property type="project" value="RHEA"/>
</dbReference>
<keyword evidence="3 10" id="KW-0132">Cell division</keyword>
<comment type="subcellular location">
    <subcellularLocation>
        <location evidence="10 11">Cytoplasm</location>
    </subcellularLocation>
</comment>
<keyword evidence="5 10" id="KW-0067">ATP-binding</keyword>
<name>A0A1W1VLW9_9FIRM</name>